<evidence type="ECO:0000256" key="2">
    <source>
        <dbReference type="ARBA" id="ARBA00022676"/>
    </source>
</evidence>
<dbReference type="EMBL" id="PKPP01001392">
    <property type="protein sequence ID" value="PWA83097.1"/>
    <property type="molecule type" value="Genomic_DNA"/>
</dbReference>
<reference evidence="8 9" key="1">
    <citation type="journal article" date="2018" name="Mol. Plant">
        <title>The genome of Artemisia annua provides insight into the evolution of Asteraceae family and artemisinin biosynthesis.</title>
        <authorList>
            <person name="Shen Q."/>
            <person name="Zhang L."/>
            <person name="Liao Z."/>
            <person name="Wang S."/>
            <person name="Yan T."/>
            <person name="Shi P."/>
            <person name="Liu M."/>
            <person name="Fu X."/>
            <person name="Pan Q."/>
            <person name="Wang Y."/>
            <person name="Lv Z."/>
            <person name="Lu X."/>
            <person name="Zhang F."/>
            <person name="Jiang W."/>
            <person name="Ma Y."/>
            <person name="Chen M."/>
            <person name="Hao X."/>
            <person name="Li L."/>
            <person name="Tang Y."/>
            <person name="Lv G."/>
            <person name="Zhou Y."/>
            <person name="Sun X."/>
            <person name="Brodelius P.E."/>
            <person name="Rose J.K.C."/>
            <person name="Tang K."/>
        </authorList>
    </citation>
    <scope>NUCLEOTIDE SEQUENCE [LARGE SCALE GENOMIC DNA]</scope>
    <source>
        <strain evidence="9">cv. Huhao1</strain>
        <tissue evidence="8">Leaf</tissue>
    </source>
</reference>
<evidence type="ECO:0000256" key="4">
    <source>
        <dbReference type="ARBA" id="ARBA00022692"/>
    </source>
</evidence>
<protein>
    <submittedName>
        <fullName evidence="8">Peptidyl-prolyl cis-trans isomerase CYP71</fullName>
    </submittedName>
</protein>
<keyword evidence="2" id="KW-0328">Glycosyltransferase</keyword>
<feature type="transmembrane region" description="Helical" evidence="7">
    <location>
        <begin position="232"/>
        <end position="250"/>
    </location>
</feature>
<comment type="caution">
    <text evidence="8">The sequence shown here is derived from an EMBL/GenBank/DDBJ whole genome shotgun (WGS) entry which is preliminary data.</text>
</comment>
<keyword evidence="9" id="KW-1185">Reference proteome</keyword>
<dbReference type="AlphaFoldDB" id="A0A2U1PBI8"/>
<dbReference type="GO" id="GO:0030244">
    <property type="term" value="P:cellulose biosynthetic process"/>
    <property type="evidence" value="ECO:0007669"/>
    <property type="project" value="InterPro"/>
</dbReference>
<evidence type="ECO:0000256" key="5">
    <source>
        <dbReference type="ARBA" id="ARBA00022989"/>
    </source>
</evidence>
<dbReference type="InterPro" id="IPR036322">
    <property type="entry name" value="WD40_repeat_dom_sf"/>
</dbReference>
<dbReference type="InterPro" id="IPR005150">
    <property type="entry name" value="Cellulose_synth"/>
</dbReference>
<dbReference type="InterPro" id="IPR038718">
    <property type="entry name" value="SNF2-like_sf"/>
</dbReference>
<dbReference type="SUPFAM" id="SSF50978">
    <property type="entry name" value="WD40 repeat-like"/>
    <property type="match status" value="1"/>
</dbReference>
<evidence type="ECO:0000256" key="7">
    <source>
        <dbReference type="SAM" id="Phobius"/>
    </source>
</evidence>
<evidence type="ECO:0000313" key="8">
    <source>
        <dbReference type="EMBL" id="PWA83097.1"/>
    </source>
</evidence>
<proteinExistence type="predicted"/>
<dbReference type="Pfam" id="PF03552">
    <property type="entry name" value="Cellulose_synt"/>
    <property type="match status" value="1"/>
</dbReference>
<comment type="subcellular location">
    <subcellularLocation>
        <location evidence="1">Endomembrane system</location>
    </subcellularLocation>
</comment>
<evidence type="ECO:0000256" key="6">
    <source>
        <dbReference type="ARBA" id="ARBA00023136"/>
    </source>
</evidence>
<dbReference type="GO" id="GO:0016020">
    <property type="term" value="C:membrane"/>
    <property type="evidence" value="ECO:0007669"/>
    <property type="project" value="InterPro"/>
</dbReference>
<keyword evidence="8" id="KW-0413">Isomerase</keyword>
<sequence>MMDPTSGKKICYVQFQQRFDGIDRHDRYSNINVVFFDVRNVKAKLAISDCNSSFVHIHDARAGTNEPTISKEIHGSPIKVMKYNHAFDTVVSVDAMGIIEFLSWQLILTWLRLRCRRRWRRKLLYKRNVWVSEDGLLCCMISNDVFGKIYDVPNYDMMVMLKLPYIPGVVQWVCKGNVKAKLAISDCNSSFVHIHDARAGTNGPTISKEIHGSPIKVMKYNHAFDTVVSVDAMGIIEFLSWLLILTWLRLRCRRRWRSKLLYKRNVWVLYNVLKEQYIVPRHLLMSGTPIQNSLTELWALMNTKPELQLEVFRDVVLELKWLQFSGGKTMKTRLIIRNIEEQN</sequence>
<dbReference type="GO" id="GO:0016853">
    <property type="term" value="F:isomerase activity"/>
    <property type="evidence" value="ECO:0007669"/>
    <property type="project" value="UniProtKB-KW"/>
</dbReference>
<organism evidence="8 9">
    <name type="scientific">Artemisia annua</name>
    <name type="common">Sweet wormwood</name>
    <dbReference type="NCBI Taxonomy" id="35608"/>
    <lineage>
        <taxon>Eukaryota</taxon>
        <taxon>Viridiplantae</taxon>
        <taxon>Streptophyta</taxon>
        <taxon>Embryophyta</taxon>
        <taxon>Tracheophyta</taxon>
        <taxon>Spermatophyta</taxon>
        <taxon>Magnoliopsida</taxon>
        <taxon>eudicotyledons</taxon>
        <taxon>Gunneridae</taxon>
        <taxon>Pentapetalae</taxon>
        <taxon>asterids</taxon>
        <taxon>campanulids</taxon>
        <taxon>Asterales</taxon>
        <taxon>Asteraceae</taxon>
        <taxon>Asteroideae</taxon>
        <taxon>Anthemideae</taxon>
        <taxon>Artemisiinae</taxon>
        <taxon>Artemisia</taxon>
    </lineage>
</organism>
<evidence type="ECO:0000256" key="1">
    <source>
        <dbReference type="ARBA" id="ARBA00004308"/>
    </source>
</evidence>
<gene>
    <name evidence="8" type="ORF">CTI12_AA173390</name>
</gene>
<keyword evidence="6 7" id="KW-0472">Membrane</keyword>
<keyword evidence="4 7" id="KW-0812">Transmembrane</keyword>
<dbReference type="Proteomes" id="UP000245207">
    <property type="component" value="Unassembled WGS sequence"/>
</dbReference>
<dbReference type="STRING" id="35608.A0A2U1PBI8"/>
<keyword evidence="5 7" id="KW-1133">Transmembrane helix</keyword>
<keyword evidence="3" id="KW-0808">Transferase</keyword>
<dbReference type="Gene3D" id="3.40.50.10810">
    <property type="entry name" value="Tandem AAA-ATPase domain"/>
    <property type="match status" value="1"/>
</dbReference>
<evidence type="ECO:0000256" key="3">
    <source>
        <dbReference type="ARBA" id="ARBA00022679"/>
    </source>
</evidence>
<dbReference type="GO" id="GO:0016760">
    <property type="term" value="F:cellulose synthase (UDP-forming) activity"/>
    <property type="evidence" value="ECO:0007669"/>
    <property type="project" value="InterPro"/>
</dbReference>
<evidence type="ECO:0000313" key="9">
    <source>
        <dbReference type="Proteomes" id="UP000245207"/>
    </source>
</evidence>
<dbReference type="GO" id="GO:0012505">
    <property type="term" value="C:endomembrane system"/>
    <property type="evidence" value="ECO:0007669"/>
    <property type="project" value="UniProtKB-SubCell"/>
</dbReference>
<dbReference type="OrthoDB" id="10264753at2759"/>
<accession>A0A2U1PBI8</accession>
<name>A0A2U1PBI8_ARTAN</name>